<feature type="region of interest" description="Disordered" evidence="1">
    <location>
        <begin position="541"/>
        <end position="566"/>
    </location>
</feature>
<protein>
    <recommendedName>
        <fullName evidence="4">Retrotransposon gag domain-containing protein</fullName>
    </recommendedName>
</protein>
<evidence type="ECO:0000256" key="1">
    <source>
        <dbReference type="SAM" id="MobiDB-lite"/>
    </source>
</evidence>
<comment type="caution">
    <text evidence="2">The sequence shown here is derived from an EMBL/GenBank/DDBJ whole genome shotgun (WGS) entry which is preliminary data.</text>
</comment>
<dbReference type="EMBL" id="JANBPU010000408">
    <property type="protein sequence ID" value="KAJ1911793.1"/>
    <property type="molecule type" value="Genomic_DNA"/>
</dbReference>
<dbReference type="OrthoDB" id="2280553at2759"/>
<reference evidence="2" key="1">
    <citation type="submission" date="2022-07" db="EMBL/GenBank/DDBJ databases">
        <title>Phylogenomic reconstructions and comparative analyses of Kickxellomycotina fungi.</title>
        <authorList>
            <person name="Reynolds N.K."/>
            <person name="Stajich J.E."/>
            <person name="Barry K."/>
            <person name="Grigoriev I.V."/>
            <person name="Crous P."/>
            <person name="Smith M.E."/>
        </authorList>
    </citation>
    <scope>NUCLEOTIDE SEQUENCE</scope>
    <source>
        <strain evidence="2">NBRC 100468</strain>
    </source>
</reference>
<feature type="region of interest" description="Disordered" evidence="1">
    <location>
        <begin position="113"/>
        <end position="132"/>
    </location>
</feature>
<dbReference type="AlphaFoldDB" id="A0A9W7ZRY9"/>
<evidence type="ECO:0000313" key="3">
    <source>
        <dbReference type="Proteomes" id="UP001150538"/>
    </source>
</evidence>
<evidence type="ECO:0008006" key="4">
    <source>
        <dbReference type="Google" id="ProtNLM"/>
    </source>
</evidence>
<feature type="region of interest" description="Disordered" evidence="1">
    <location>
        <begin position="347"/>
        <end position="382"/>
    </location>
</feature>
<feature type="compositionally biased region" description="Polar residues" evidence="1">
    <location>
        <begin position="113"/>
        <end position="122"/>
    </location>
</feature>
<feature type="compositionally biased region" description="Basic and acidic residues" evidence="1">
    <location>
        <begin position="417"/>
        <end position="427"/>
    </location>
</feature>
<sequence length="566" mass="64893">MIFTLFVLTMSKKTVNPLGNPDQDPLKIKEPTLADIMAAIADSHNNLHSEMNSCFEELEKNQNKLINAKITAIFGKHRLQNAGLSNDEEITPLVEEPAFVTPIPQQRIGTQQYKSLPNSPHGNWTRPPRFNLDDIQPWRTVPDENRAMLKQPQGLPTFNLKEKMTDQGRPGRASTVLEKLSLKRLLIIQDGPCGLRPNTSNGMNYDEPETFLRTFERLVESHGIDCTRWGPKWLTAKMHDDDVLSLENHAKNRKLPSDWDELKRLFLEVFTPIQDEGARLAELRKLHFNPSSNNIISFTNKFDRLCKSAGQVNNSQDILLNMFFTALPLELRCLVLNHARFRNSKGVDLDLSQSSSEDEVPLEGTSKDIVREQQPTAEELAEAARKQDALIWTFPKPPTHITPDTGSKIKGTPRAESPYDHSKEFKYKQNRNTPPLGGRDPKTRRTEEEPKYGEVFREEHEQSRLCFNFGSFTANPFAILRNIDFDLVTRAWGRRHPSFNSTPEYQIIQWIARAFRNRMLNRSSNKETELVTNVLHLLYPKKKSHRQSTKTAPPPDDDNNTDEDDE</sequence>
<accession>A0A9W7ZRY9</accession>
<feature type="compositionally biased region" description="Acidic residues" evidence="1">
    <location>
        <begin position="555"/>
        <end position="566"/>
    </location>
</feature>
<gene>
    <name evidence="2" type="ORF">H4219_005824</name>
</gene>
<evidence type="ECO:0000313" key="2">
    <source>
        <dbReference type="EMBL" id="KAJ1911793.1"/>
    </source>
</evidence>
<organism evidence="2 3">
    <name type="scientific">Mycoemilia scoparia</name>
    <dbReference type="NCBI Taxonomy" id="417184"/>
    <lineage>
        <taxon>Eukaryota</taxon>
        <taxon>Fungi</taxon>
        <taxon>Fungi incertae sedis</taxon>
        <taxon>Zoopagomycota</taxon>
        <taxon>Kickxellomycotina</taxon>
        <taxon>Kickxellomycetes</taxon>
        <taxon>Kickxellales</taxon>
        <taxon>Kickxellaceae</taxon>
        <taxon>Mycoemilia</taxon>
    </lineage>
</organism>
<feature type="region of interest" description="Disordered" evidence="1">
    <location>
        <begin position="394"/>
        <end position="454"/>
    </location>
</feature>
<name>A0A9W7ZRY9_9FUNG</name>
<proteinExistence type="predicted"/>
<dbReference type="Proteomes" id="UP001150538">
    <property type="component" value="Unassembled WGS sequence"/>
</dbReference>
<keyword evidence="3" id="KW-1185">Reference proteome</keyword>
<feature type="compositionally biased region" description="Basic and acidic residues" evidence="1">
    <location>
        <begin position="439"/>
        <end position="454"/>
    </location>
</feature>